<evidence type="ECO:0000256" key="1">
    <source>
        <dbReference type="ARBA" id="ARBA00022614"/>
    </source>
</evidence>
<evidence type="ECO:0000313" key="5">
    <source>
        <dbReference type="Proteomes" id="UP000276133"/>
    </source>
</evidence>
<evidence type="ECO:0000256" key="2">
    <source>
        <dbReference type="ARBA" id="ARBA00022737"/>
    </source>
</evidence>
<dbReference type="Gene3D" id="3.80.10.10">
    <property type="entry name" value="Ribonuclease Inhibitor"/>
    <property type="match status" value="1"/>
</dbReference>
<keyword evidence="1" id="KW-0433">Leucine-rich repeat</keyword>
<gene>
    <name evidence="4" type="ORF">BpHYR1_019466</name>
</gene>
<evidence type="ECO:0000313" key="4">
    <source>
        <dbReference type="EMBL" id="RNA21014.1"/>
    </source>
</evidence>
<dbReference type="Proteomes" id="UP000276133">
    <property type="component" value="Unassembled WGS sequence"/>
</dbReference>
<keyword evidence="3" id="KW-0732">Signal</keyword>
<dbReference type="STRING" id="10195.A0A3M7RC93"/>
<dbReference type="SUPFAM" id="SSF52047">
    <property type="entry name" value="RNI-like"/>
    <property type="match status" value="1"/>
</dbReference>
<protein>
    <submittedName>
        <fullName evidence="4">Trophoblast glyco-like</fullName>
    </submittedName>
</protein>
<keyword evidence="2" id="KW-0677">Repeat</keyword>
<organism evidence="4 5">
    <name type="scientific">Brachionus plicatilis</name>
    <name type="common">Marine rotifer</name>
    <name type="synonym">Brachionus muelleri</name>
    <dbReference type="NCBI Taxonomy" id="10195"/>
    <lineage>
        <taxon>Eukaryota</taxon>
        <taxon>Metazoa</taxon>
        <taxon>Spiralia</taxon>
        <taxon>Gnathifera</taxon>
        <taxon>Rotifera</taxon>
        <taxon>Eurotatoria</taxon>
        <taxon>Monogononta</taxon>
        <taxon>Pseudotrocha</taxon>
        <taxon>Ploima</taxon>
        <taxon>Brachionidae</taxon>
        <taxon>Brachionus</taxon>
    </lineage>
</organism>
<name>A0A3M7RC93_BRAPC</name>
<dbReference type="InterPro" id="IPR003591">
    <property type="entry name" value="Leu-rich_rpt_typical-subtyp"/>
</dbReference>
<dbReference type="AlphaFoldDB" id="A0A3M7RC93"/>
<accession>A0A3M7RC93</accession>
<proteinExistence type="predicted"/>
<dbReference type="InterPro" id="IPR032675">
    <property type="entry name" value="LRR_dom_sf"/>
</dbReference>
<dbReference type="SMART" id="SM00369">
    <property type="entry name" value="LRR_TYP"/>
    <property type="match status" value="3"/>
</dbReference>
<evidence type="ECO:0000256" key="3">
    <source>
        <dbReference type="SAM" id="SignalP"/>
    </source>
</evidence>
<dbReference type="EMBL" id="REGN01003747">
    <property type="protein sequence ID" value="RNA21014.1"/>
    <property type="molecule type" value="Genomic_DNA"/>
</dbReference>
<reference evidence="4 5" key="1">
    <citation type="journal article" date="2018" name="Sci. Rep.">
        <title>Genomic signatures of local adaptation to the degree of environmental predictability in rotifers.</title>
        <authorList>
            <person name="Franch-Gras L."/>
            <person name="Hahn C."/>
            <person name="Garcia-Roger E.M."/>
            <person name="Carmona M.J."/>
            <person name="Serra M."/>
            <person name="Gomez A."/>
        </authorList>
    </citation>
    <scope>NUCLEOTIDE SEQUENCE [LARGE SCALE GENOMIC DNA]</scope>
    <source>
        <strain evidence="4">HYR1</strain>
    </source>
</reference>
<feature type="chain" id="PRO_5018102108" evidence="3">
    <location>
        <begin position="19"/>
        <end position="397"/>
    </location>
</feature>
<comment type="caution">
    <text evidence="4">The sequence shown here is derived from an EMBL/GenBank/DDBJ whole genome shotgun (WGS) entry which is preliminary data.</text>
</comment>
<keyword evidence="5" id="KW-1185">Reference proteome</keyword>
<sequence>MNNYKILPLFYLIKISLSIQLCPYTSCNSTRYRTHCCIVCSSPDGQFPKRGSSNFRTISNITFSNVSQMLPYSFKGLEISTMTIRGENLDSMSNRTFCQMGKLDSLNIINPKKLEIFFSNSAECLDKLVKNLYLKSSILDDSTATKLLGKIEVFKNLNSLNLSFNLIEYLPLENVNNLNRLEELILSKNQIDNFRKEALNKSKNLTFSLLPSLEVIDLSFNRIKFFEPAFNSNFLKKIILEKNFINQIPNLKRALDITRPLGLIVDLVSNNISKYNIEDVCSQMDFVNATFIIDRFFEDCLFRESRILHLDKKELCEKSIGKLQFITLDPLSCEKENYNKSCSDDSSNFEDYCLNLNSTLTSETISIWHNQTFNGSNLNLTEKMIESTAFFVVFLFN</sequence>
<feature type="signal peptide" evidence="3">
    <location>
        <begin position="1"/>
        <end position="18"/>
    </location>
</feature>